<keyword evidence="2" id="KW-1185">Reference proteome</keyword>
<comment type="caution">
    <text evidence="1">The sequence shown here is derived from an EMBL/GenBank/DDBJ whole genome shotgun (WGS) entry which is preliminary data.</text>
</comment>
<organism evidence="1 2">
    <name type="scientific">Persea americana</name>
    <name type="common">Avocado</name>
    <dbReference type="NCBI Taxonomy" id="3435"/>
    <lineage>
        <taxon>Eukaryota</taxon>
        <taxon>Viridiplantae</taxon>
        <taxon>Streptophyta</taxon>
        <taxon>Embryophyta</taxon>
        <taxon>Tracheophyta</taxon>
        <taxon>Spermatophyta</taxon>
        <taxon>Magnoliopsida</taxon>
        <taxon>Magnoliidae</taxon>
        <taxon>Laurales</taxon>
        <taxon>Lauraceae</taxon>
        <taxon>Persea</taxon>
    </lineage>
</organism>
<gene>
    <name evidence="1" type="ORF">MRB53_032994</name>
</gene>
<protein>
    <submittedName>
        <fullName evidence="1">Uncharacterized protein</fullName>
    </submittedName>
</protein>
<name>A0ACC2KUL2_PERAE</name>
<proteinExistence type="predicted"/>
<reference evidence="1 2" key="1">
    <citation type="journal article" date="2022" name="Hortic Res">
        <title>A haplotype resolved chromosomal level avocado genome allows analysis of novel avocado genes.</title>
        <authorList>
            <person name="Nath O."/>
            <person name="Fletcher S.J."/>
            <person name="Hayward A."/>
            <person name="Shaw L.M."/>
            <person name="Masouleh A.K."/>
            <person name="Furtado A."/>
            <person name="Henry R.J."/>
            <person name="Mitter N."/>
        </authorList>
    </citation>
    <scope>NUCLEOTIDE SEQUENCE [LARGE SCALE GENOMIC DNA]</scope>
    <source>
        <strain evidence="2">cv. Hass</strain>
    </source>
</reference>
<evidence type="ECO:0000313" key="2">
    <source>
        <dbReference type="Proteomes" id="UP001234297"/>
    </source>
</evidence>
<evidence type="ECO:0000313" key="1">
    <source>
        <dbReference type="EMBL" id="KAJ8624464.1"/>
    </source>
</evidence>
<accession>A0ACC2KUL2</accession>
<dbReference type="Proteomes" id="UP001234297">
    <property type="component" value="Chromosome 11"/>
</dbReference>
<sequence length="208" mass="24137">MFDPSHIEDFIELPLNSHLWHEAAERLVSTLNDDSFHSIKGKNKHRLWLELCDLLAQHAIELSGMKVDEVLWGGIRKFNNEVGLIYICFFFILLSTSSARDASHRKRRPPAEKRLGLGFQVSHQIKERSKQKETRIETMAGGFMNRILYYVINEVVVNGLANSPTFQRFAVRTSKTIEDISTKALEKRRELAEQMKDLSKNFESFKDR</sequence>
<dbReference type="EMBL" id="CM056819">
    <property type="protein sequence ID" value="KAJ8624464.1"/>
    <property type="molecule type" value="Genomic_DNA"/>
</dbReference>